<evidence type="ECO:0000256" key="2">
    <source>
        <dbReference type="ARBA" id="ARBA00023125"/>
    </source>
</evidence>
<dbReference type="Gene3D" id="1.10.443.10">
    <property type="entry name" value="Intergrase catalytic core"/>
    <property type="match status" value="1"/>
</dbReference>
<dbReference type="PANTHER" id="PTHR30349:SF90">
    <property type="entry name" value="TYROSINE RECOMBINASE XERD"/>
    <property type="match status" value="1"/>
</dbReference>
<evidence type="ECO:0000256" key="3">
    <source>
        <dbReference type="ARBA" id="ARBA00023172"/>
    </source>
</evidence>
<dbReference type="Proteomes" id="UP000185781">
    <property type="component" value="Unassembled WGS sequence"/>
</dbReference>
<dbReference type="GO" id="GO:0003677">
    <property type="term" value="F:DNA binding"/>
    <property type="evidence" value="ECO:0007669"/>
    <property type="project" value="UniProtKB-UniRule"/>
</dbReference>
<evidence type="ECO:0000259" key="5">
    <source>
        <dbReference type="PROSITE" id="PS51898"/>
    </source>
</evidence>
<keyword evidence="2 4" id="KW-0238">DNA-binding</keyword>
<sequence length="416" mass="48071">MEKDIHELHSKLETYMNKYINSSPLQKKFSTQFLKLQKFMQDSSISLYNKDVGAKYLEYREEPSNSKITKECKFRVDSRYVDLLNGMLQEKWIVKKSKKDYYIVLPTKIGPTLFDFLNKYSTERRLNSKTRENYYIALEKLCHRMEEESLFSLSKISSEFILAFISSVTGGKDHAAIILRALLKDLCSQKLISYDTAHILDGIKVKKTTKLTSHYSLEEILCIESSVDRRYATGKRDYAMILLATRLGLRSADIRFLKFSNIDWDNNLVIFEQYKTKDRIELPLSIDVGEAIVDYIKNGRAKSDSKYIFLRCNAPYIPMTEGGLNAIVNKYFRKANIDFSRKKHGPHSLRHSLATNLLNNGTPLPIIAETLGHQSSQSTMQYLHINISVLLRCTLDVPSVDINFYTQKGKGLSWIR</sequence>
<dbReference type="RefSeq" id="WP_076391495.1">
    <property type="nucleotide sequence ID" value="NZ_FTOV01000003.1"/>
</dbReference>
<dbReference type="PROSITE" id="PS51900">
    <property type="entry name" value="CB"/>
    <property type="match status" value="1"/>
</dbReference>
<proteinExistence type="predicted"/>
<keyword evidence="1" id="KW-0229">DNA integration</keyword>
<dbReference type="InterPro" id="IPR013762">
    <property type="entry name" value="Integrase-like_cat_sf"/>
</dbReference>
<name>A0A1N7MKZ2_9FLAO</name>
<dbReference type="Pfam" id="PF00589">
    <property type="entry name" value="Phage_integrase"/>
    <property type="match status" value="1"/>
</dbReference>
<dbReference type="STRING" id="373672.SAMN05421785_103313"/>
<keyword evidence="3" id="KW-0233">DNA recombination</keyword>
<organism evidence="7 8">
    <name type="scientific">Chryseobacterium gambrini</name>
    <dbReference type="NCBI Taxonomy" id="373672"/>
    <lineage>
        <taxon>Bacteria</taxon>
        <taxon>Pseudomonadati</taxon>
        <taxon>Bacteroidota</taxon>
        <taxon>Flavobacteriia</taxon>
        <taxon>Flavobacteriales</taxon>
        <taxon>Weeksellaceae</taxon>
        <taxon>Chryseobacterium group</taxon>
        <taxon>Chryseobacterium</taxon>
    </lineage>
</organism>
<dbReference type="InterPro" id="IPR002104">
    <property type="entry name" value="Integrase_catalytic"/>
</dbReference>
<feature type="domain" description="Tyr recombinase" evidence="5">
    <location>
        <begin position="210"/>
        <end position="396"/>
    </location>
</feature>
<dbReference type="EMBL" id="FTOV01000003">
    <property type="protein sequence ID" value="SIS86835.1"/>
    <property type="molecule type" value="Genomic_DNA"/>
</dbReference>
<dbReference type="InterPro" id="IPR044068">
    <property type="entry name" value="CB"/>
</dbReference>
<dbReference type="SUPFAM" id="SSF56349">
    <property type="entry name" value="DNA breaking-rejoining enzymes"/>
    <property type="match status" value="1"/>
</dbReference>
<accession>A0A1N7MKZ2</accession>
<dbReference type="GO" id="GO:0006310">
    <property type="term" value="P:DNA recombination"/>
    <property type="evidence" value="ECO:0007669"/>
    <property type="project" value="UniProtKB-KW"/>
</dbReference>
<dbReference type="InterPro" id="IPR011010">
    <property type="entry name" value="DNA_brk_join_enz"/>
</dbReference>
<evidence type="ECO:0000256" key="1">
    <source>
        <dbReference type="ARBA" id="ARBA00022908"/>
    </source>
</evidence>
<protein>
    <submittedName>
        <fullName evidence="7">Site-specific recombinase XerD</fullName>
    </submittedName>
</protein>
<reference evidence="7 8" key="1">
    <citation type="submission" date="2017-01" db="EMBL/GenBank/DDBJ databases">
        <authorList>
            <person name="Mah S.A."/>
            <person name="Swanson W.J."/>
            <person name="Moy G.W."/>
            <person name="Vacquier V.D."/>
        </authorList>
    </citation>
    <scope>NUCLEOTIDE SEQUENCE [LARGE SCALE GENOMIC DNA]</scope>
    <source>
        <strain evidence="7 8">DSM 18014</strain>
    </source>
</reference>
<dbReference type="InterPro" id="IPR050090">
    <property type="entry name" value="Tyrosine_recombinase_XerCD"/>
</dbReference>
<evidence type="ECO:0000313" key="8">
    <source>
        <dbReference type="Proteomes" id="UP000185781"/>
    </source>
</evidence>
<dbReference type="PANTHER" id="PTHR30349">
    <property type="entry name" value="PHAGE INTEGRASE-RELATED"/>
    <property type="match status" value="1"/>
</dbReference>
<evidence type="ECO:0000313" key="7">
    <source>
        <dbReference type="EMBL" id="SIS86835.1"/>
    </source>
</evidence>
<dbReference type="PROSITE" id="PS51898">
    <property type="entry name" value="TYR_RECOMBINASE"/>
    <property type="match status" value="1"/>
</dbReference>
<dbReference type="CDD" id="cd01188">
    <property type="entry name" value="INT_RitA_C_like"/>
    <property type="match status" value="1"/>
</dbReference>
<dbReference type="OrthoDB" id="9785687at2"/>
<evidence type="ECO:0000259" key="6">
    <source>
        <dbReference type="PROSITE" id="PS51900"/>
    </source>
</evidence>
<gene>
    <name evidence="7" type="ORF">SAMN05421785_103313</name>
</gene>
<feature type="domain" description="Core-binding (CB)" evidence="6">
    <location>
        <begin position="111"/>
        <end position="187"/>
    </location>
</feature>
<dbReference type="AlphaFoldDB" id="A0A1N7MKZ2"/>
<dbReference type="GO" id="GO:0015074">
    <property type="term" value="P:DNA integration"/>
    <property type="evidence" value="ECO:0007669"/>
    <property type="project" value="UniProtKB-KW"/>
</dbReference>
<evidence type="ECO:0000256" key="4">
    <source>
        <dbReference type="PROSITE-ProRule" id="PRU01248"/>
    </source>
</evidence>